<evidence type="ECO:0000256" key="1">
    <source>
        <dbReference type="SAM" id="Phobius"/>
    </source>
</evidence>
<keyword evidence="3" id="KW-1185">Reference proteome</keyword>
<evidence type="ECO:0000313" key="3">
    <source>
        <dbReference type="Proteomes" id="UP000184188"/>
    </source>
</evidence>
<accession>A0A1L9SLL4</accession>
<feature type="transmembrane region" description="Helical" evidence="1">
    <location>
        <begin position="561"/>
        <end position="577"/>
    </location>
</feature>
<dbReference type="PANTHER" id="PTHR33973:SF4">
    <property type="entry name" value="OS07G0153300 PROTEIN"/>
    <property type="match status" value="1"/>
</dbReference>
<dbReference type="GeneID" id="34611131"/>
<dbReference type="EMBL" id="KV878339">
    <property type="protein sequence ID" value="OJJ48129.1"/>
    <property type="molecule type" value="Genomic_DNA"/>
</dbReference>
<dbReference type="VEuPathDB" id="FungiDB:ASPZODRAFT_140459"/>
<dbReference type="InterPro" id="IPR010775">
    <property type="entry name" value="DUF1365"/>
</dbReference>
<reference evidence="3" key="1">
    <citation type="journal article" date="2017" name="Genome Biol.">
        <title>Comparative genomics reveals high biological diversity and specific adaptations in the industrially and medically important fungal genus Aspergillus.</title>
        <authorList>
            <person name="de Vries R.P."/>
            <person name="Riley R."/>
            <person name="Wiebenga A."/>
            <person name="Aguilar-Osorio G."/>
            <person name="Amillis S."/>
            <person name="Uchima C.A."/>
            <person name="Anderluh G."/>
            <person name="Asadollahi M."/>
            <person name="Askin M."/>
            <person name="Barry K."/>
            <person name="Battaglia E."/>
            <person name="Bayram O."/>
            <person name="Benocci T."/>
            <person name="Braus-Stromeyer S.A."/>
            <person name="Caldana C."/>
            <person name="Canovas D."/>
            <person name="Cerqueira G.C."/>
            <person name="Chen F."/>
            <person name="Chen W."/>
            <person name="Choi C."/>
            <person name="Clum A."/>
            <person name="Dos Santos R.A."/>
            <person name="Damasio A.R."/>
            <person name="Diallinas G."/>
            <person name="Emri T."/>
            <person name="Fekete E."/>
            <person name="Flipphi M."/>
            <person name="Freyberg S."/>
            <person name="Gallo A."/>
            <person name="Gournas C."/>
            <person name="Habgood R."/>
            <person name="Hainaut M."/>
            <person name="Harispe M.L."/>
            <person name="Henrissat B."/>
            <person name="Hilden K.S."/>
            <person name="Hope R."/>
            <person name="Hossain A."/>
            <person name="Karabika E."/>
            <person name="Karaffa L."/>
            <person name="Karanyi Z."/>
            <person name="Krasevec N."/>
            <person name="Kuo A."/>
            <person name="Kusch H."/>
            <person name="LaButti K."/>
            <person name="Lagendijk E.L."/>
            <person name="Lapidus A."/>
            <person name="Levasseur A."/>
            <person name="Lindquist E."/>
            <person name="Lipzen A."/>
            <person name="Logrieco A.F."/>
            <person name="MacCabe A."/>
            <person name="Maekelae M.R."/>
            <person name="Malavazi I."/>
            <person name="Melin P."/>
            <person name="Meyer V."/>
            <person name="Mielnichuk N."/>
            <person name="Miskei M."/>
            <person name="Molnar A.P."/>
            <person name="Mule G."/>
            <person name="Ngan C.Y."/>
            <person name="Orejas M."/>
            <person name="Orosz E."/>
            <person name="Ouedraogo J.P."/>
            <person name="Overkamp K.M."/>
            <person name="Park H.-S."/>
            <person name="Perrone G."/>
            <person name="Piumi F."/>
            <person name="Punt P.J."/>
            <person name="Ram A.F."/>
            <person name="Ramon A."/>
            <person name="Rauscher S."/>
            <person name="Record E."/>
            <person name="Riano-Pachon D.M."/>
            <person name="Robert V."/>
            <person name="Roehrig J."/>
            <person name="Ruller R."/>
            <person name="Salamov A."/>
            <person name="Salih N.S."/>
            <person name="Samson R.A."/>
            <person name="Sandor E."/>
            <person name="Sanguinetti M."/>
            <person name="Schuetze T."/>
            <person name="Sepcic K."/>
            <person name="Shelest E."/>
            <person name="Sherlock G."/>
            <person name="Sophianopoulou V."/>
            <person name="Squina F.M."/>
            <person name="Sun H."/>
            <person name="Susca A."/>
            <person name="Todd R.B."/>
            <person name="Tsang A."/>
            <person name="Unkles S.E."/>
            <person name="van de Wiele N."/>
            <person name="van Rossen-Uffink D."/>
            <person name="Oliveira J.V."/>
            <person name="Vesth T.C."/>
            <person name="Visser J."/>
            <person name="Yu J.-H."/>
            <person name="Zhou M."/>
            <person name="Andersen M.R."/>
            <person name="Archer D.B."/>
            <person name="Baker S.E."/>
            <person name="Benoit I."/>
            <person name="Brakhage A.A."/>
            <person name="Braus G.H."/>
            <person name="Fischer R."/>
            <person name="Frisvad J.C."/>
            <person name="Goldman G.H."/>
            <person name="Houbraken J."/>
            <person name="Oakley B."/>
            <person name="Pocsi I."/>
            <person name="Scazzocchio C."/>
            <person name="Seiboth B."/>
            <person name="vanKuyk P.A."/>
            <person name="Wortman J."/>
            <person name="Dyer P.S."/>
            <person name="Grigoriev I.V."/>
        </authorList>
    </citation>
    <scope>NUCLEOTIDE SEQUENCE [LARGE SCALE GENOMIC DNA]</scope>
    <source>
        <strain evidence="3">CBS 506.65</strain>
    </source>
</reference>
<dbReference type="STRING" id="1073090.A0A1L9SLL4"/>
<protein>
    <submittedName>
        <fullName evidence="2">Uncharacterized protein</fullName>
    </submittedName>
</protein>
<feature type="transmembrane region" description="Helical" evidence="1">
    <location>
        <begin position="535"/>
        <end position="555"/>
    </location>
</feature>
<sequence length="587" mass="65603">MRSVAALLLAAVVSLLVLLFWAIWGPRRLVSQSDKSVTVLGRPLLFPVTITHTRRKPVNNQFSHRVLLIGVPVGLCGRVGHLLSIDDKQRSGSTTPWDSWFRFDSARYLHRGDEHLGLGEKLHRFLRAQNLDPARWPYAYMLSVPQWLWWSRSVVTWWYLYSPARQLDAVIMEINNSFDEKRNVLFEVRRSGSDEHDPVKSAALAGEKEEDLDAAGMIHSLPSVPISAFYQGSWEKHVYASPFEKVEGSIATRFLDPLQESSWSAAVSLSNTTSISPAGDAKLTTRISCRERPLDPVRSTALSLVWFLVRWTLPITLTTPRIIFQALRIEYLGLMKMLDKPVIQRGSVPRRASAIERTLEPFFRECLSRHIQAYPDAVEVSYLPSRALSNEPVCLRSPSCVTGKDTPARHLEVEVLEPGFFSRITQYDSMAKGLAVEMRPVGDVADTAAQQLWVSDPVLLEDLLCSGASGTDSKPAAAAGLLWRVRAWLRGSATPSAMDLFVRSSMPPSLRLLYLLSLVQHLLAKRFALGSTVLLQLYGLGGVLALRWALLQIIVSDSGQLSAAGLAVYFLTLHFFGRMTKKAIYRA</sequence>
<keyword evidence="1" id="KW-0812">Transmembrane</keyword>
<name>A0A1L9SLL4_9EURO</name>
<organism evidence="2 3">
    <name type="scientific">Penicilliopsis zonata CBS 506.65</name>
    <dbReference type="NCBI Taxonomy" id="1073090"/>
    <lineage>
        <taxon>Eukaryota</taxon>
        <taxon>Fungi</taxon>
        <taxon>Dikarya</taxon>
        <taxon>Ascomycota</taxon>
        <taxon>Pezizomycotina</taxon>
        <taxon>Eurotiomycetes</taxon>
        <taxon>Eurotiomycetidae</taxon>
        <taxon>Eurotiales</taxon>
        <taxon>Aspergillaceae</taxon>
        <taxon>Penicilliopsis</taxon>
    </lineage>
</organism>
<dbReference type="RefSeq" id="XP_022582639.1">
    <property type="nucleotide sequence ID" value="XM_022724666.1"/>
</dbReference>
<dbReference type="Proteomes" id="UP000184188">
    <property type="component" value="Unassembled WGS sequence"/>
</dbReference>
<keyword evidence="1" id="KW-1133">Transmembrane helix</keyword>
<dbReference type="Pfam" id="PF07103">
    <property type="entry name" value="DUF1365"/>
    <property type="match status" value="1"/>
</dbReference>
<evidence type="ECO:0000313" key="2">
    <source>
        <dbReference type="EMBL" id="OJJ48129.1"/>
    </source>
</evidence>
<gene>
    <name evidence="2" type="ORF">ASPZODRAFT_140459</name>
</gene>
<keyword evidence="1" id="KW-0472">Membrane</keyword>
<proteinExistence type="predicted"/>
<dbReference type="PANTHER" id="PTHR33973">
    <property type="entry name" value="OS07G0153300 PROTEIN"/>
    <property type="match status" value="1"/>
</dbReference>
<dbReference type="OrthoDB" id="3340520at2759"/>
<dbReference type="AlphaFoldDB" id="A0A1L9SLL4"/>